<keyword evidence="3" id="KW-0002">3D-structure</keyword>
<dbReference type="GeneID" id="19686317"/>
<dbReference type="OrthoDB" id="9491at10239"/>
<dbReference type="Proteomes" id="UP000027000">
    <property type="component" value="Segment"/>
</dbReference>
<name>A0A059PYE1_9CAUD</name>
<reference evidence="1 2" key="1">
    <citation type="journal article" date="2015" name="Virus Res.">
        <title>Unraveling the genome structure of cyanobacterial podovirus A-4L with long direct terminal repeats.</title>
        <authorList>
            <person name="Ou T."/>
            <person name="Liao X.Y."/>
            <person name="Gao X.C."/>
            <person name="Xu X.D."/>
            <person name="Zhang Q.Y."/>
        </authorList>
    </citation>
    <scope>NUCLEOTIDE SEQUENCE [LARGE SCALE GENOMIC DNA]</scope>
</reference>
<keyword evidence="2" id="KW-1185">Reference proteome</keyword>
<evidence type="ECO:0000313" key="2">
    <source>
        <dbReference type="Proteomes" id="UP000027000"/>
    </source>
</evidence>
<proteinExistence type="evidence at protein level"/>
<dbReference type="EMBL" id="KF356198">
    <property type="protein sequence ID" value="AGR48553.1"/>
    <property type="molecule type" value="Genomic_DNA"/>
</dbReference>
<dbReference type="SMR" id="A0A059PYE1"/>
<dbReference type="EMDB" id="EMD-62011"/>
<dbReference type="PDB" id="9K3A">
    <property type="method" value="EM"/>
    <property type="resolution" value="3.60 A"/>
    <property type="chains" value="A=1-1114"/>
</dbReference>
<dbReference type="KEGG" id="vg:19686317"/>
<evidence type="ECO:0000313" key="1">
    <source>
        <dbReference type="EMBL" id="AGR48553.1"/>
    </source>
</evidence>
<accession>A0A059PYE1</accession>
<gene>
    <name evidence="1" type="ORF">A4L_26</name>
</gene>
<sequence>MSKHCGLEANQKATDNEPKKRIRWNKSQRTLIEKLTADKHRKLRQSRRTADIYGDEVSAAQSQKLAEIEEVLIRSAGDVISLDRGQYDKWASLVSAKLGWRRGNPLNPSLNYSQAGEVREALKDARRVAQNLINDASHIRMLDGIKRFDDIYRQIMKPLGMTTDDARALFNETIEIGSIPKNNKIYGNSEGVRLINSLRHSDYIERAKGYGLNDEAIETLLRAATDVHSVFDEMRVIAEATGHNIEELQNLGYFPRIATRDFNIRLRKALETDTALADVIMSEGVEQVKALNPLSSVWQKSRKFNYFVPDDLEVASKLLNTSSDEIAEMLLNPREWMEFLTSSVSSSQIETMTELGVMSKLPMTSREVFEQLVDQYELPYKHINEMFKLDPHVAAEEYARVLRQAVGNSAMLKTVVKDGLAAGWAVPEKMLKDLSPKERANFVPLSFQKLDQFMSPEQLEAAGKVYVHRVVSDQWRSMLEISMSANKLGAFASAWSHLSTFLNKSVLASRNVLYVGTNFLSGFVLTNAVGANVFTVPHAMMDISNYLAKGLDAFDGTKPFAKIGGEWISKREFFKQFLLKRGSDITPGTVSTTSSGGDANPFTSFKSIGALADVRSAKRALEYLWSYSSSFGDPVRGTKGAAEYVGSLLNEATDNFFSPFAKMASFLDTMYKWNAYTSLVERQGAAELANTIAQGMTLEPISRIGRKFDNWRDLSRHIDDYFFTFDDPGTTTKVISKYVRPFANWSMQSTPAMLRAALRSPQKFSAYAKLLQLYNRGNNDDEPLNQSQLTDWQDDEYPVILQRDALQTGDGNGGLLVLFPHTFDPITDTLNVIDNAGRTVNILFGNKYGGNERDNRNSVTGKKDGLTSMLTELFNDTYWAKPAGLLLGIDSFTGQKIDASKYNNYLGFEMHPLAEALLGMYTPLDAINRTNLFDTFGRREYKDYRDRTVVEEKPGLFGGQRTNSDAQSLAWETAVKNGNWSALALMTMGARVRLIDTARNTQMTLDEIKTGIDELQKANVNAARQLTLNPEKLSESERNKRTERLTESLTAEYQMKYDYARLINYMKAKRIPPKRLLFEMQQRSVNVSDLEPVGGKQRLQLESDFRRRIEEINK</sequence>
<protein>
    <submittedName>
        <fullName evidence="1">Tail protein</fullName>
    </submittedName>
</protein>
<evidence type="ECO:0007829" key="3">
    <source>
        <dbReference type="PDB" id="9K3A"/>
    </source>
</evidence>
<dbReference type="RefSeq" id="YP_009042796.1">
    <property type="nucleotide sequence ID" value="NC_024358.1"/>
</dbReference>
<organism evidence="1 2">
    <name type="scientific">Anabaena phage A-4L</name>
    <dbReference type="NCBI Taxonomy" id="1357732"/>
    <lineage>
        <taxon>Viruses</taxon>
        <taxon>Duplodnaviria</taxon>
        <taxon>Heunggongvirae</taxon>
        <taxon>Uroviricota</taxon>
        <taxon>Caudoviricetes</taxon>
        <taxon>Saffermanviridae</taxon>
        <taxon>Kozyakovvirus</taxon>
        <taxon>Kozyakovvirus A4L</taxon>
    </lineage>
</organism>
<reference evidence="3" key="2">
    <citation type="journal article" date="2025" name="Proc. Natl. Acad. Sci. U.S.A.">
        <title>Cryo-EM structure of cyanopodophage A4 reveals a pentameric pre-ejectosome in the double-stabilized capsid.</title>
        <authorList>
            <person name="Hou P."/>
            <person name="Zhou R.Q."/>
            <person name="Jiang Y.L."/>
            <person name="Yu R.C."/>
            <person name="Du K."/>
            <person name="Gan N."/>
            <person name="Ke F."/>
            <person name="Zhang Q.Y."/>
            <person name="Li Q."/>
            <person name="Zhou C.Z."/>
        </authorList>
    </citation>
    <scope>STRUCTURE BY ELECTRON MICROSCOPY (3.60 ANGSTROMS)</scope>
</reference>